<dbReference type="Proteomes" id="UP000799767">
    <property type="component" value="Unassembled WGS sequence"/>
</dbReference>
<dbReference type="AlphaFoldDB" id="A0A6A6PFG7"/>
<evidence type="ECO:0000256" key="1">
    <source>
        <dbReference type="SAM" id="MobiDB-lite"/>
    </source>
</evidence>
<sequence length="341" mass="37354">MLSLPLIPPQSDIFPTHFRPRPDSPPPRTSTTDHLPHRQPRADPSTHRSHAHNARAPLALLTEAESTIAARKAAIRDFGASWIRPPGVAKTLQAQREEEAEIAEQEELARQEQGLRDLQARQEVEEARVRAHAAVEEIGGVGEEEGDEEERDLDDDIPDADEQGTQGEEEEEDDEGQDVTFNEDSLVEGSHVVLEGEQQQQYELQEEAELTGAARDEEELGVEHEERNLDDSIPEAGSYQHTDTEEEDSSSEAADEDSSPAPTGLMRARMQEGTPVAATATTRDSPEHMRGLTGAETLLRSPGNFNLGSSILESSFVGSSPVMQRGRGGAARARARRGRLS</sequence>
<dbReference type="EMBL" id="MU001643">
    <property type="protein sequence ID" value="KAF2478700.1"/>
    <property type="molecule type" value="Genomic_DNA"/>
</dbReference>
<feature type="compositionally biased region" description="Acidic residues" evidence="1">
    <location>
        <begin position="244"/>
        <end position="258"/>
    </location>
</feature>
<dbReference type="RefSeq" id="XP_033585270.1">
    <property type="nucleotide sequence ID" value="XM_033735778.1"/>
</dbReference>
<name>A0A6A6PFG7_9PEZI</name>
<dbReference type="GO" id="GO:0031145">
    <property type="term" value="P:anaphase-promoting complex-dependent catabolic process"/>
    <property type="evidence" value="ECO:0007669"/>
    <property type="project" value="InterPro"/>
</dbReference>
<dbReference type="Pfam" id="PF05841">
    <property type="entry name" value="Apc15p"/>
    <property type="match status" value="1"/>
</dbReference>
<feature type="region of interest" description="Disordered" evidence="1">
    <location>
        <begin position="131"/>
        <end position="289"/>
    </location>
</feature>
<evidence type="ECO:0000313" key="2">
    <source>
        <dbReference type="EMBL" id="KAF2478700.1"/>
    </source>
</evidence>
<feature type="compositionally biased region" description="Basic and acidic residues" evidence="1">
    <location>
        <begin position="34"/>
        <end position="46"/>
    </location>
</feature>
<reference evidence="2" key="1">
    <citation type="journal article" date="2020" name="Stud. Mycol.">
        <title>101 Dothideomycetes genomes: a test case for predicting lifestyles and emergence of pathogens.</title>
        <authorList>
            <person name="Haridas S."/>
            <person name="Albert R."/>
            <person name="Binder M."/>
            <person name="Bloem J."/>
            <person name="Labutti K."/>
            <person name="Salamov A."/>
            <person name="Andreopoulos B."/>
            <person name="Baker S."/>
            <person name="Barry K."/>
            <person name="Bills G."/>
            <person name="Bluhm B."/>
            <person name="Cannon C."/>
            <person name="Castanera R."/>
            <person name="Culley D."/>
            <person name="Daum C."/>
            <person name="Ezra D."/>
            <person name="Gonzalez J."/>
            <person name="Henrissat B."/>
            <person name="Kuo A."/>
            <person name="Liang C."/>
            <person name="Lipzen A."/>
            <person name="Lutzoni F."/>
            <person name="Magnuson J."/>
            <person name="Mondo S."/>
            <person name="Nolan M."/>
            <person name="Ohm R."/>
            <person name="Pangilinan J."/>
            <person name="Park H.-J."/>
            <person name="Ramirez L."/>
            <person name="Alfaro M."/>
            <person name="Sun H."/>
            <person name="Tritt A."/>
            <person name="Yoshinaga Y."/>
            <person name="Zwiers L.-H."/>
            <person name="Turgeon B."/>
            <person name="Goodwin S."/>
            <person name="Spatafora J."/>
            <person name="Crous P."/>
            <person name="Grigoriev I."/>
        </authorList>
    </citation>
    <scope>NUCLEOTIDE SEQUENCE</scope>
    <source>
        <strain evidence="2">CBS 113389</strain>
    </source>
</reference>
<dbReference type="GeneID" id="54476780"/>
<feature type="region of interest" description="Disordered" evidence="1">
    <location>
        <begin position="94"/>
        <end position="119"/>
    </location>
</feature>
<feature type="region of interest" description="Disordered" evidence="1">
    <location>
        <begin position="1"/>
        <end position="56"/>
    </location>
</feature>
<evidence type="ECO:0000313" key="3">
    <source>
        <dbReference type="Proteomes" id="UP000799767"/>
    </source>
</evidence>
<keyword evidence="3" id="KW-1185">Reference proteome</keyword>
<feature type="compositionally biased region" description="Basic and acidic residues" evidence="1">
    <location>
        <begin position="221"/>
        <end position="230"/>
    </location>
</feature>
<protein>
    <submittedName>
        <fullName evidence="2">Apc15p protein-domain-containing protein</fullName>
    </submittedName>
</protein>
<proteinExistence type="predicted"/>
<feature type="compositionally biased region" description="Acidic residues" evidence="1">
    <location>
        <begin position="142"/>
        <end position="177"/>
    </location>
</feature>
<dbReference type="InterPro" id="IPR008402">
    <property type="entry name" value="APC_su15/mnd2"/>
</dbReference>
<dbReference type="GO" id="GO:0005680">
    <property type="term" value="C:anaphase-promoting complex"/>
    <property type="evidence" value="ECO:0007669"/>
    <property type="project" value="InterPro"/>
</dbReference>
<accession>A0A6A6PFG7</accession>
<feature type="region of interest" description="Disordered" evidence="1">
    <location>
        <begin position="319"/>
        <end position="341"/>
    </location>
</feature>
<dbReference type="OrthoDB" id="5320532at2759"/>
<gene>
    <name evidence="2" type="ORF">BDY17DRAFT_313978</name>
</gene>
<feature type="compositionally biased region" description="Basic and acidic residues" evidence="1">
    <location>
        <begin position="107"/>
        <end position="119"/>
    </location>
</feature>
<organism evidence="2 3">
    <name type="scientific">Neohortaea acidophila</name>
    <dbReference type="NCBI Taxonomy" id="245834"/>
    <lineage>
        <taxon>Eukaryota</taxon>
        <taxon>Fungi</taxon>
        <taxon>Dikarya</taxon>
        <taxon>Ascomycota</taxon>
        <taxon>Pezizomycotina</taxon>
        <taxon>Dothideomycetes</taxon>
        <taxon>Dothideomycetidae</taxon>
        <taxon>Mycosphaerellales</taxon>
        <taxon>Teratosphaeriaceae</taxon>
        <taxon>Neohortaea</taxon>
    </lineage>
</organism>